<dbReference type="GO" id="GO:0005730">
    <property type="term" value="C:nucleolus"/>
    <property type="evidence" value="ECO:0007669"/>
    <property type="project" value="TreeGrafter"/>
</dbReference>
<name>A0A0L9TN43_PHAAN</name>
<dbReference type="SMART" id="SM00360">
    <property type="entry name" value="RRM"/>
    <property type="match status" value="1"/>
</dbReference>
<evidence type="ECO:0000313" key="4">
    <source>
        <dbReference type="EMBL" id="KOM31983.1"/>
    </source>
</evidence>
<feature type="domain" description="RRM" evidence="3">
    <location>
        <begin position="25"/>
        <end position="99"/>
    </location>
</feature>
<evidence type="ECO:0000256" key="1">
    <source>
        <dbReference type="ARBA" id="ARBA00022884"/>
    </source>
</evidence>
<protein>
    <recommendedName>
        <fullName evidence="3">RRM domain-containing protein</fullName>
    </recommendedName>
</protein>
<dbReference type="PROSITE" id="PS50102">
    <property type="entry name" value="RRM"/>
    <property type="match status" value="1"/>
</dbReference>
<evidence type="ECO:0000256" key="2">
    <source>
        <dbReference type="PROSITE-ProRule" id="PRU00176"/>
    </source>
</evidence>
<dbReference type="Proteomes" id="UP000053144">
    <property type="component" value="Chromosome 1"/>
</dbReference>
<sequence length="105" mass="11911">MHYVISWNLQSRLLATLKEENASSKTIYVTNLSYRAEKADVENFFKECGEIVEVRLHRDNEGRLKGFGHITFATAEAALKFWRTLSSALLSISLVFSPSVEFSPP</sequence>
<keyword evidence="1 2" id="KW-0694">RNA-binding</keyword>
<reference evidence="5" key="1">
    <citation type="journal article" date="2015" name="Proc. Natl. Acad. Sci. U.S.A.">
        <title>Genome sequencing of adzuki bean (Vigna angularis) provides insight into high starch and low fat accumulation and domestication.</title>
        <authorList>
            <person name="Yang K."/>
            <person name="Tian Z."/>
            <person name="Chen C."/>
            <person name="Luo L."/>
            <person name="Zhao B."/>
            <person name="Wang Z."/>
            <person name="Yu L."/>
            <person name="Li Y."/>
            <person name="Sun Y."/>
            <person name="Li W."/>
            <person name="Chen Y."/>
            <person name="Li Y."/>
            <person name="Zhang Y."/>
            <person name="Ai D."/>
            <person name="Zhao J."/>
            <person name="Shang C."/>
            <person name="Ma Y."/>
            <person name="Wu B."/>
            <person name="Wang M."/>
            <person name="Gao L."/>
            <person name="Sun D."/>
            <person name="Zhang P."/>
            <person name="Guo F."/>
            <person name="Wang W."/>
            <person name="Li Y."/>
            <person name="Wang J."/>
            <person name="Varshney R.K."/>
            <person name="Wang J."/>
            <person name="Ling H.Q."/>
            <person name="Wan P."/>
        </authorList>
    </citation>
    <scope>NUCLEOTIDE SEQUENCE</scope>
    <source>
        <strain evidence="5">cv. Jingnong 6</strain>
    </source>
</reference>
<dbReference type="InterPro" id="IPR000504">
    <property type="entry name" value="RRM_dom"/>
</dbReference>
<gene>
    <name evidence="4" type="ORF">LR48_Vigan01g153900</name>
</gene>
<dbReference type="Pfam" id="PF00076">
    <property type="entry name" value="RRM_1"/>
    <property type="match status" value="1"/>
</dbReference>
<evidence type="ECO:0000313" key="5">
    <source>
        <dbReference type="Proteomes" id="UP000053144"/>
    </source>
</evidence>
<dbReference type="AlphaFoldDB" id="A0A0L9TN43"/>
<evidence type="ECO:0000259" key="3">
    <source>
        <dbReference type="PROSITE" id="PS50102"/>
    </source>
</evidence>
<dbReference type="STRING" id="3914.A0A0L9TN43"/>
<proteinExistence type="predicted"/>
<dbReference type="InterPro" id="IPR035979">
    <property type="entry name" value="RBD_domain_sf"/>
</dbReference>
<dbReference type="PANTHER" id="PTHR23236">
    <property type="entry name" value="EUKARYOTIC TRANSLATION INITIATION FACTOR 4B/4H"/>
    <property type="match status" value="1"/>
</dbReference>
<dbReference type="InterPro" id="IPR012677">
    <property type="entry name" value="Nucleotide-bd_a/b_plait_sf"/>
</dbReference>
<dbReference type="SUPFAM" id="SSF54928">
    <property type="entry name" value="RNA-binding domain, RBD"/>
    <property type="match status" value="1"/>
</dbReference>
<dbReference type="PANTHER" id="PTHR23236:SF11">
    <property type="entry name" value="EUKARYOTIC TRANSLATION INITIATION FACTOR 4H"/>
    <property type="match status" value="1"/>
</dbReference>
<organism evidence="4 5">
    <name type="scientific">Phaseolus angularis</name>
    <name type="common">Azuki bean</name>
    <name type="synonym">Vigna angularis</name>
    <dbReference type="NCBI Taxonomy" id="3914"/>
    <lineage>
        <taxon>Eukaryota</taxon>
        <taxon>Viridiplantae</taxon>
        <taxon>Streptophyta</taxon>
        <taxon>Embryophyta</taxon>
        <taxon>Tracheophyta</taxon>
        <taxon>Spermatophyta</taxon>
        <taxon>Magnoliopsida</taxon>
        <taxon>eudicotyledons</taxon>
        <taxon>Gunneridae</taxon>
        <taxon>Pentapetalae</taxon>
        <taxon>rosids</taxon>
        <taxon>fabids</taxon>
        <taxon>Fabales</taxon>
        <taxon>Fabaceae</taxon>
        <taxon>Papilionoideae</taxon>
        <taxon>50 kb inversion clade</taxon>
        <taxon>NPAAA clade</taxon>
        <taxon>indigoferoid/millettioid clade</taxon>
        <taxon>Phaseoleae</taxon>
        <taxon>Vigna</taxon>
    </lineage>
</organism>
<dbReference type="GO" id="GO:0003723">
    <property type="term" value="F:RNA binding"/>
    <property type="evidence" value="ECO:0007669"/>
    <property type="project" value="UniProtKB-UniRule"/>
</dbReference>
<accession>A0A0L9TN43</accession>
<dbReference type="EMBL" id="CM003371">
    <property type="protein sequence ID" value="KOM31983.1"/>
    <property type="molecule type" value="Genomic_DNA"/>
</dbReference>
<dbReference type="Gene3D" id="3.30.70.330">
    <property type="match status" value="1"/>
</dbReference>
<dbReference type="Gramene" id="KOM31983">
    <property type="protein sequence ID" value="KOM31983"/>
    <property type="gene ID" value="LR48_Vigan01g153900"/>
</dbReference>